<accession>A0A9P9JFB6</accession>
<keyword evidence="2" id="KW-1185">Reference proteome</keyword>
<comment type="caution">
    <text evidence="1">The sequence shown here is derived from an EMBL/GenBank/DDBJ whole genome shotgun (WGS) entry which is preliminary data.</text>
</comment>
<proteinExistence type="predicted"/>
<name>A0A9P9JFB6_9HYPO</name>
<protein>
    <submittedName>
        <fullName evidence="1">Uncharacterized protein</fullName>
    </submittedName>
</protein>
<dbReference type="AlphaFoldDB" id="A0A9P9JFB6"/>
<gene>
    <name evidence="1" type="ORF">B0J13DRAFT_38349</name>
</gene>
<reference evidence="1" key="1">
    <citation type="journal article" date="2021" name="Nat. Commun.">
        <title>Genetic determinants of endophytism in the Arabidopsis root mycobiome.</title>
        <authorList>
            <person name="Mesny F."/>
            <person name="Miyauchi S."/>
            <person name="Thiergart T."/>
            <person name="Pickel B."/>
            <person name="Atanasova L."/>
            <person name="Karlsson M."/>
            <person name="Huettel B."/>
            <person name="Barry K.W."/>
            <person name="Haridas S."/>
            <person name="Chen C."/>
            <person name="Bauer D."/>
            <person name="Andreopoulos W."/>
            <person name="Pangilinan J."/>
            <person name="LaButti K."/>
            <person name="Riley R."/>
            <person name="Lipzen A."/>
            <person name="Clum A."/>
            <person name="Drula E."/>
            <person name="Henrissat B."/>
            <person name="Kohler A."/>
            <person name="Grigoriev I.V."/>
            <person name="Martin F.M."/>
            <person name="Hacquard S."/>
        </authorList>
    </citation>
    <scope>NUCLEOTIDE SEQUENCE</scope>
    <source>
        <strain evidence="1">MPI-CAGE-AT-0021</strain>
    </source>
</reference>
<dbReference type="OrthoDB" id="5207784at2759"/>
<evidence type="ECO:0000313" key="2">
    <source>
        <dbReference type="Proteomes" id="UP000717696"/>
    </source>
</evidence>
<organism evidence="1 2">
    <name type="scientific">Dactylonectria estremocensis</name>
    <dbReference type="NCBI Taxonomy" id="1079267"/>
    <lineage>
        <taxon>Eukaryota</taxon>
        <taxon>Fungi</taxon>
        <taxon>Dikarya</taxon>
        <taxon>Ascomycota</taxon>
        <taxon>Pezizomycotina</taxon>
        <taxon>Sordariomycetes</taxon>
        <taxon>Hypocreomycetidae</taxon>
        <taxon>Hypocreales</taxon>
        <taxon>Nectriaceae</taxon>
        <taxon>Dactylonectria</taxon>
    </lineage>
</organism>
<evidence type="ECO:0000313" key="1">
    <source>
        <dbReference type="EMBL" id="KAH7163523.1"/>
    </source>
</evidence>
<dbReference type="Proteomes" id="UP000717696">
    <property type="component" value="Unassembled WGS sequence"/>
</dbReference>
<dbReference type="EMBL" id="JAGMUU010000001">
    <property type="protein sequence ID" value="KAH7163523.1"/>
    <property type="molecule type" value="Genomic_DNA"/>
</dbReference>
<sequence>MADLEVPETGLPSYDESANKEDVIENQILGPATLHIAGRFVHSSDPEAPPLYEFSHSVGFLRDTDRTVKFERVDHLVKTLNGAPKRQARNRHLFDLRHPTPGEWPTFEFHAESTSRRAVCSMGIKTFQSKSRLLASMSKGKGKGFRVHRAVRGADRRHEEREVMFTAVPPRDRAVGFEWSDGEGRLLAREVETDELMSLVVTAEMGMALRDALVAAWLLRVWWELAKGNYRSNRWEHVPAAKRILESKNPELRGLRGGSFAVI</sequence>